<name>A0A0A1YTL1_PSEFL</name>
<dbReference type="EMBL" id="ASGY01000192">
    <property type="protein sequence ID" value="KGE65340.1"/>
    <property type="molecule type" value="Genomic_DNA"/>
</dbReference>
<dbReference type="AlphaFoldDB" id="A0A0A1YTL1"/>
<dbReference type="Pfam" id="PF13410">
    <property type="entry name" value="GST_C_2"/>
    <property type="match status" value="1"/>
</dbReference>
<dbReference type="SUPFAM" id="SSF52833">
    <property type="entry name" value="Thioredoxin-like"/>
    <property type="match status" value="1"/>
</dbReference>
<evidence type="ECO:0000313" key="2">
    <source>
        <dbReference type="EMBL" id="KGE65340.1"/>
    </source>
</evidence>
<dbReference type="SUPFAM" id="SSF47616">
    <property type="entry name" value="GST C-terminal domain-like"/>
    <property type="match status" value="1"/>
</dbReference>
<organism evidence="2 3">
    <name type="scientific">Pseudomonas fluorescens LMG 5329</name>
    <dbReference type="NCBI Taxonomy" id="1324332"/>
    <lineage>
        <taxon>Bacteria</taxon>
        <taxon>Pseudomonadati</taxon>
        <taxon>Pseudomonadota</taxon>
        <taxon>Gammaproteobacteria</taxon>
        <taxon>Pseudomonadales</taxon>
        <taxon>Pseudomonadaceae</taxon>
        <taxon>Pseudomonas</taxon>
    </lineage>
</organism>
<accession>A0A0A1YTL1</accession>
<evidence type="ECO:0000313" key="3">
    <source>
        <dbReference type="Proteomes" id="UP000030060"/>
    </source>
</evidence>
<dbReference type="Gene3D" id="1.20.1050.10">
    <property type="match status" value="1"/>
</dbReference>
<dbReference type="Pfam" id="PF13417">
    <property type="entry name" value="GST_N_3"/>
    <property type="match status" value="1"/>
</dbReference>
<dbReference type="Gene3D" id="3.40.30.110">
    <property type="match status" value="1"/>
</dbReference>
<keyword evidence="2" id="KW-0808">Transferase</keyword>
<feature type="domain" description="GST N-terminal" evidence="1">
    <location>
        <begin position="2"/>
        <end position="81"/>
    </location>
</feature>
<dbReference type="OrthoDB" id="5791869at2"/>
<dbReference type="RefSeq" id="WP_038850004.1">
    <property type="nucleotide sequence ID" value="NZ_ASGY01000192.1"/>
</dbReference>
<dbReference type="InterPro" id="IPR036282">
    <property type="entry name" value="Glutathione-S-Trfase_C_sf"/>
</dbReference>
<gene>
    <name evidence="2" type="ORF">K814_0124960</name>
</gene>
<dbReference type="GO" id="GO:0016740">
    <property type="term" value="F:transferase activity"/>
    <property type="evidence" value="ECO:0007669"/>
    <property type="project" value="UniProtKB-KW"/>
</dbReference>
<evidence type="ECO:0000259" key="1">
    <source>
        <dbReference type="PROSITE" id="PS50404"/>
    </source>
</evidence>
<dbReference type="InterPro" id="IPR004045">
    <property type="entry name" value="Glutathione_S-Trfase_N"/>
</dbReference>
<protein>
    <submittedName>
        <fullName evidence="2">Glutathione S-transferase</fullName>
    </submittedName>
</protein>
<dbReference type="CDD" id="cd00299">
    <property type="entry name" value="GST_C_family"/>
    <property type="match status" value="1"/>
</dbReference>
<dbReference type="Proteomes" id="UP000030060">
    <property type="component" value="Unassembled WGS sequence"/>
</dbReference>
<sequence>MSELILHHYPQSPFAEKARLLLGFKGLSWRSVHISPVMPKPDLTALTGGYRKTPVLQVGADIYCDTALIARRLEQEKSAPALFPQGLELVTQGFAAWADSVVFSHAVALVFQPESLAVKFAKVPPEMLQVLVADRSKLFSAGTATRVELEQAKHQWPTIIHRIHQQLQHQAGDFLFGEPSIADFALAHPLWFLKGSSVTSPLVDAYPAVAAWLDRVLGFGYGTCTQMSAEQALDVSRNAAPAVLPEEVFEDLNGFKAGQQVTICATDYGTDPVAGELLFAGREELILRRSDERAGTVHVHFPRMGFRIQAQ</sequence>
<dbReference type="CDD" id="cd00570">
    <property type="entry name" value="GST_N_family"/>
    <property type="match status" value="1"/>
</dbReference>
<dbReference type="PROSITE" id="PS50404">
    <property type="entry name" value="GST_NTER"/>
    <property type="match status" value="1"/>
</dbReference>
<reference evidence="2 3" key="1">
    <citation type="journal article" date="2013" name="Genome Announc.">
        <title>Draft Genome Sequence of Pseudomonas fluorescens LMG 5329, a White Line-Inducing Principle-Producing Bioindicator for the Mushroom Pathogen Pseudomonas tolaasii.</title>
        <authorList>
            <person name="Ghequire M.G."/>
            <person name="Rokni-Zadeh H."/>
            <person name="Zarrineh P."/>
            <person name="De Mot R."/>
        </authorList>
    </citation>
    <scope>NUCLEOTIDE SEQUENCE [LARGE SCALE GENOMIC DNA]</scope>
    <source>
        <strain evidence="2 3">LMG 5329</strain>
    </source>
</reference>
<comment type="caution">
    <text evidence="2">The sequence shown here is derived from an EMBL/GenBank/DDBJ whole genome shotgun (WGS) entry which is preliminary data.</text>
</comment>
<dbReference type="InterPro" id="IPR036249">
    <property type="entry name" value="Thioredoxin-like_sf"/>
</dbReference>
<proteinExistence type="predicted"/>